<keyword evidence="1" id="KW-0472">Membrane</keyword>
<evidence type="ECO:0000313" key="2">
    <source>
        <dbReference type="EMBL" id="MEN3747666.1"/>
    </source>
</evidence>
<sequence>MRTIISMAAGLAIAFLVFLADPLRDSGLSATFGIFIGIFTADFARFILKYFAEKKTS</sequence>
<name>A0ABV0BAA7_9SPHN</name>
<dbReference type="Proteomes" id="UP001427805">
    <property type="component" value="Unassembled WGS sequence"/>
</dbReference>
<comment type="caution">
    <text evidence="2">The sequence shown here is derived from an EMBL/GenBank/DDBJ whole genome shotgun (WGS) entry which is preliminary data.</text>
</comment>
<accession>A0ABV0BAA7</accession>
<evidence type="ECO:0000256" key="1">
    <source>
        <dbReference type="SAM" id="Phobius"/>
    </source>
</evidence>
<protein>
    <submittedName>
        <fullName evidence="2">Uncharacterized protein</fullName>
    </submittedName>
</protein>
<gene>
    <name evidence="2" type="ORF">TPR58_10835</name>
</gene>
<proteinExistence type="predicted"/>
<evidence type="ECO:0000313" key="3">
    <source>
        <dbReference type="Proteomes" id="UP001427805"/>
    </source>
</evidence>
<dbReference type="EMBL" id="JBDIZK010000005">
    <property type="protein sequence ID" value="MEN3747666.1"/>
    <property type="molecule type" value="Genomic_DNA"/>
</dbReference>
<dbReference type="RefSeq" id="WP_346246662.1">
    <property type="nucleotide sequence ID" value="NZ_JBDIZK010000005.1"/>
</dbReference>
<keyword evidence="3" id="KW-1185">Reference proteome</keyword>
<feature type="transmembrane region" description="Helical" evidence="1">
    <location>
        <begin position="30"/>
        <end position="48"/>
    </location>
</feature>
<keyword evidence="1" id="KW-0812">Transmembrane</keyword>
<keyword evidence="1" id="KW-1133">Transmembrane helix</keyword>
<reference evidence="2 3" key="1">
    <citation type="submission" date="2024-05" db="EMBL/GenBank/DDBJ databases">
        <title>Sphingomonas sp. HF-S3 16S ribosomal RNA gene Genome sequencing and assembly.</title>
        <authorList>
            <person name="Lee H."/>
        </authorList>
    </citation>
    <scope>NUCLEOTIDE SEQUENCE [LARGE SCALE GENOMIC DNA]</scope>
    <source>
        <strain evidence="2 3">HF-S3</strain>
    </source>
</reference>
<organism evidence="2 3">
    <name type="scientific">Sphingomonas rustica</name>
    <dbReference type="NCBI Taxonomy" id="3103142"/>
    <lineage>
        <taxon>Bacteria</taxon>
        <taxon>Pseudomonadati</taxon>
        <taxon>Pseudomonadota</taxon>
        <taxon>Alphaproteobacteria</taxon>
        <taxon>Sphingomonadales</taxon>
        <taxon>Sphingomonadaceae</taxon>
        <taxon>Sphingomonas</taxon>
    </lineage>
</organism>